<comment type="subcellular location">
    <subcellularLocation>
        <location evidence="1 5">Cytoplasm</location>
    </subcellularLocation>
</comment>
<proteinExistence type="inferred from homology"/>
<dbReference type="Gene3D" id="1.10.10.10">
    <property type="entry name" value="Winged helix-like DNA-binding domain superfamily/Winged helix DNA-binding domain"/>
    <property type="match status" value="3"/>
</dbReference>
<evidence type="ECO:0000256" key="1">
    <source>
        <dbReference type="ARBA" id="ARBA00004496"/>
    </source>
</evidence>
<dbReference type="STRING" id="1802596.A2Z11_02130"/>
<organism evidence="9 10">
    <name type="scientific">Candidatus Woykebacteria bacterium RBG_16_43_9</name>
    <dbReference type="NCBI Taxonomy" id="1802596"/>
    <lineage>
        <taxon>Bacteria</taxon>
        <taxon>Candidatus Woykeibacteriota</taxon>
    </lineage>
</organism>
<keyword evidence="4 5" id="KW-0963">Cytoplasm</keyword>
<evidence type="ECO:0000259" key="6">
    <source>
        <dbReference type="Pfam" id="PF02631"/>
    </source>
</evidence>
<evidence type="ECO:0000256" key="4">
    <source>
        <dbReference type="ARBA" id="ARBA00022490"/>
    </source>
</evidence>
<evidence type="ECO:0000256" key="5">
    <source>
        <dbReference type="HAMAP-Rule" id="MF_01114"/>
    </source>
</evidence>
<dbReference type="InterPro" id="IPR036388">
    <property type="entry name" value="WH-like_DNA-bd_sf"/>
</dbReference>
<evidence type="ECO:0000313" key="9">
    <source>
        <dbReference type="EMBL" id="OGY26752.1"/>
    </source>
</evidence>
<dbReference type="PANTHER" id="PTHR33602">
    <property type="entry name" value="REGULATORY PROTEIN RECX FAMILY PROTEIN"/>
    <property type="match status" value="1"/>
</dbReference>
<dbReference type="HAMAP" id="MF_01114">
    <property type="entry name" value="RecX"/>
    <property type="match status" value="1"/>
</dbReference>
<dbReference type="InterPro" id="IPR053925">
    <property type="entry name" value="RecX_HTH_3rd"/>
</dbReference>
<dbReference type="PANTHER" id="PTHR33602:SF1">
    <property type="entry name" value="REGULATORY PROTEIN RECX FAMILY PROTEIN"/>
    <property type="match status" value="1"/>
</dbReference>
<dbReference type="GO" id="GO:0005737">
    <property type="term" value="C:cytoplasm"/>
    <property type="evidence" value="ECO:0007669"/>
    <property type="project" value="UniProtKB-SubCell"/>
</dbReference>
<dbReference type="AlphaFoldDB" id="A0A1G1WGA8"/>
<evidence type="ECO:0000313" key="10">
    <source>
        <dbReference type="Proteomes" id="UP000176389"/>
    </source>
</evidence>
<evidence type="ECO:0000256" key="2">
    <source>
        <dbReference type="ARBA" id="ARBA00009695"/>
    </source>
</evidence>
<dbReference type="InterPro" id="IPR053924">
    <property type="entry name" value="RecX_HTH_2nd"/>
</dbReference>
<sequence>MGKITDIVLQKKDPARLNIYIDNNFALGISAQLRFEKRLEIGQKLTEKQIQDLIAADQTERLLNKAFNFLSFRPRSEKETRDHLLRKGKLKEIKSDVEKKQYETSVEAVINKLQKAKQLDDFEFSKWWVEQRIRFNPRGDRLLKNELKSKGVDNEIIDQLLVNNNEDQIQLATKAAEKKIKSYQKLGSEEIKIKLGQYLARRGFGWEVIKKAVDTFVEKG</sequence>
<comment type="function">
    <text evidence="5">Modulates RecA activity.</text>
</comment>
<evidence type="ECO:0000256" key="3">
    <source>
        <dbReference type="ARBA" id="ARBA00018111"/>
    </source>
</evidence>
<feature type="domain" description="RecX second three-helical" evidence="6">
    <location>
        <begin position="120"/>
        <end position="161"/>
    </location>
</feature>
<evidence type="ECO:0000259" key="8">
    <source>
        <dbReference type="Pfam" id="PF21982"/>
    </source>
</evidence>
<dbReference type="Proteomes" id="UP000176389">
    <property type="component" value="Unassembled WGS sequence"/>
</dbReference>
<evidence type="ECO:0000259" key="7">
    <source>
        <dbReference type="Pfam" id="PF21981"/>
    </source>
</evidence>
<dbReference type="Pfam" id="PF02631">
    <property type="entry name" value="RecX_HTH2"/>
    <property type="match status" value="1"/>
</dbReference>
<dbReference type="InterPro" id="IPR003783">
    <property type="entry name" value="Regulatory_RecX"/>
</dbReference>
<feature type="domain" description="RecX third three-helical" evidence="7">
    <location>
        <begin position="166"/>
        <end position="213"/>
    </location>
</feature>
<dbReference type="EMBL" id="MHCS01000010">
    <property type="protein sequence ID" value="OGY26752.1"/>
    <property type="molecule type" value="Genomic_DNA"/>
</dbReference>
<reference evidence="9 10" key="1">
    <citation type="journal article" date="2016" name="Nat. Commun.">
        <title>Thousands of microbial genomes shed light on interconnected biogeochemical processes in an aquifer system.</title>
        <authorList>
            <person name="Anantharaman K."/>
            <person name="Brown C.T."/>
            <person name="Hug L.A."/>
            <person name="Sharon I."/>
            <person name="Castelle C.J."/>
            <person name="Probst A.J."/>
            <person name="Thomas B.C."/>
            <person name="Singh A."/>
            <person name="Wilkins M.J."/>
            <person name="Karaoz U."/>
            <person name="Brodie E.L."/>
            <person name="Williams K.H."/>
            <person name="Hubbard S.S."/>
            <person name="Banfield J.F."/>
        </authorList>
    </citation>
    <scope>NUCLEOTIDE SEQUENCE [LARGE SCALE GENOMIC DNA]</scope>
</reference>
<comment type="caution">
    <text evidence="9">The sequence shown here is derived from an EMBL/GenBank/DDBJ whole genome shotgun (WGS) entry which is preliminary data.</text>
</comment>
<comment type="similarity">
    <text evidence="2 5">Belongs to the RecX family.</text>
</comment>
<dbReference type="InterPro" id="IPR053926">
    <property type="entry name" value="RecX_HTH_1st"/>
</dbReference>
<name>A0A1G1WGA8_9BACT</name>
<dbReference type="Pfam" id="PF21981">
    <property type="entry name" value="RecX_HTH3"/>
    <property type="match status" value="1"/>
</dbReference>
<feature type="domain" description="RecX first three-helical" evidence="8">
    <location>
        <begin position="64"/>
        <end position="88"/>
    </location>
</feature>
<dbReference type="Pfam" id="PF21982">
    <property type="entry name" value="RecX_HTH1"/>
    <property type="match status" value="1"/>
</dbReference>
<gene>
    <name evidence="5" type="primary">recX</name>
    <name evidence="9" type="ORF">A2Z11_02130</name>
</gene>
<dbReference type="GO" id="GO:0006282">
    <property type="term" value="P:regulation of DNA repair"/>
    <property type="evidence" value="ECO:0007669"/>
    <property type="project" value="UniProtKB-UniRule"/>
</dbReference>
<accession>A0A1G1WGA8</accession>
<protein>
    <recommendedName>
        <fullName evidence="3 5">Regulatory protein RecX</fullName>
    </recommendedName>
</protein>